<comment type="caution">
    <text evidence="1">The sequence shown here is derived from an EMBL/GenBank/DDBJ whole genome shotgun (WGS) entry which is preliminary data.</text>
</comment>
<protein>
    <submittedName>
        <fullName evidence="1">Uncharacterized protein</fullName>
    </submittedName>
</protein>
<dbReference type="Proteomes" id="UP000521943">
    <property type="component" value="Unassembled WGS sequence"/>
</dbReference>
<proteinExistence type="predicted"/>
<dbReference type="AlphaFoldDB" id="A0A8H6I0G4"/>
<gene>
    <name evidence="1" type="ORF">DFP72DRAFT_301946</name>
</gene>
<evidence type="ECO:0000313" key="1">
    <source>
        <dbReference type="EMBL" id="KAF6755804.1"/>
    </source>
</evidence>
<organism evidence="1 2">
    <name type="scientific">Ephemerocybe angulata</name>
    <dbReference type="NCBI Taxonomy" id="980116"/>
    <lineage>
        <taxon>Eukaryota</taxon>
        <taxon>Fungi</taxon>
        <taxon>Dikarya</taxon>
        <taxon>Basidiomycota</taxon>
        <taxon>Agaricomycotina</taxon>
        <taxon>Agaricomycetes</taxon>
        <taxon>Agaricomycetidae</taxon>
        <taxon>Agaricales</taxon>
        <taxon>Agaricineae</taxon>
        <taxon>Psathyrellaceae</taxon>
        <taxon>Ephemerocybe</taxon>
    </lineage>
</organism>
<evidence type="ECO:0000313" key="2">
    <source>
        <dbReference type="Proteomes" id="UP000521943"/>
    </source>
</evidence>
<sequence>MLSLRPLCTCFVMTYLMPMLRSRSPSSLLTLTVLPPLYDVLFQCSCFTTQPLSVLHSVISQRVVWAWGSLEV</sequence>
<dbReference type="EMBL" id="JACGCI010000028">
    <property type="protein sequence ID" value="KAF6755804.1"/>
    <property type="molecule type" value="Genomic_DNA"/>
</dbReference>
<reference evidence="1 2" key="1">
    <citation type="submission" date="2020-07" db="EMBL/GenBank/DDBJ databases">
        <title>Comparative genomics of pyrophilous fungi reveals a link between fire events and developmental genes.</title>
        <authorList>
            <consortium name="DOE Joint Genome Institute"/>
            <person name="Steindorff A.S."/>
            <person name="Carver A."/>
            <person name="Calhoun S."/>
            <person name="Stillman K."/>
            <person name="Liu H."/>
            <person name="Lipzen A."/>
            <person name="Pangilinan J."/>
            <person name="Labutti K."/>
            <person name="Bruns T.D."/>
            <person name="Grigoriev I.V."/>
        </authorList>
    </citation>
    <scope>NUCLEOTIDE SEQUENCE [LARGE SCALE GENOMIC DNA]</scope>
    <source>
        <strain evidence="1 2">CBS 144469</strain>
    </source>
</reference>
<accession>A0A8H6I0G4</accession>
<keyword evidence="2" id="KW-1185">Reference proteome</keyword>
<name>A0A8H6I0G4_9AGAR</name>